<dbReference type="OrthoDB" id="63379at2759"/>
<dbReference type="EMBL" id="CCKQ01003473">
    <property type="protein sequence ID" value="CDW74589.1"/>
    <property type="molecule type" value="Genomic_DNA"/>
</dbReference>
<dbReference type="InterPro" id="IPR055336">
    <property type="entry name" value="At4g00755-like"/>
</dbReference>
<accession>A0A078A1D3</accession>
<keyword evidence="2" id="KW-1185">Reference proteome</keyword>
<evidence type="ECO:0000313" key="2">
    <source>
        <dbReference type="Proteomes" id="UP000039865"/>
    </source>
</evidence>
<dbReference type="PANTHER" id="PTHR39741:SF2">
    <property type="entry name" value="F-BOX DOMAIN-CONTAINING PROTEIN"/>
    <property type="match status" value="1"/>
</dbReference>
<dbReference type="AlphaFoldDB" id="A0A078A1D3"/>
<sequence>MNFPSIFRLNSLQFKYICQSKMNIHKAMVSLRQQILQNAELDKSIMIEGVESSSQDFNQSIFRTIDKKATHHFWSSTGSSDENDCEYLIYKLAANQSLEKGLIFSVIISVFQANYMPNSPLFPPLRIQIEIGNAPGKYHYKSKIFQFEQNTTRDQVFCLLPDIVCGEYIKIGLIGKTEVQATDNLKYIALGYVGAQGCLIEELKNQDIINMVTFESKEHEVKSYKDEEVKQQSHENLISVDQFKSDIRKIKDGKLSELPEYLFKQRQVFLNNFSEVWDQKVLEQTDTIDLFDFSTERFGQLDFYQTMLLFKILDSLKQDDLQAYQYLERLSASHQIHELRYIKEVIQKFSYESDPDSKISTGTKLLFFQTFQLTYNIFEYNLKATNSIETIQRAFQFLNYLGYNIAYQKGEDLDVERLVNAIVEKFGRITTGTFLEYTFGNIMWQTREKEKLRAVIEKLKVQDDRSAQDASTL</sequence>
<organism evidence="1 2">
    <name type="scientific">Stylonychia lemnae</name>
    <name type="common">Ciliate</name>
    <dbReference type="NCBI Taxonomy" id="5949"/>
    <lineage>
        <taxon>Eukaryota</taxon>
        <taxon>Sar</taxon>
        <taxon>Alveolata</taxon>
        <taxon>Ciliophora</taxon>
        <taxon>Intramacronucleata</taxon>
        <taxon>Spirotrichea</taxon>
        <taxon>Stichotrichia</taxon>
        <taxon>Sporadotrichida</taxon>
        <taxon>Oxytrichidae</taxon>
        <taxon>Stylonychinae</taxon>
        <taxon>Stylonychia</taxon>
    </lineage>
</organism>
<dbReference type="InParanoid" id="A0A078A1D3"/>
<proteinExistence type="predicted"/>
<gene>
    <name evidence="1" type="primary">Contig713.g788</name>
    <name evidence="1" type="ORF">STYLEM_3569</name>
</gene>
<dbReference type="Proteomes" id="UP000039865">
    <property type="component" value="Unassembled WGS sequence"/>
</dbReference>
<evidence type="ECO:0000313" key="1">
    <source>
        <dbReference type="EMBL" id="CDW74589.1"/>
    </source>
</evidence>
<protein>
    <submittedName>
        <fullName evidence="1">Uncharacterized protein</fullName>
    </submittedName>
</protein>
<reference evidence="1 2" key="1">
    <citation type="submission" date="2014-06" db="EMBL/GenBank/DDBJ databases">
        <authorList>
            <person name="Swart Estienne"/>
        </authorList>
    </citation>
    <scope>NUCLEOTIDE SEQUENCE [LARGE SCALE GENOMIC DNA]</scope>
    <source>
        <strain evidence="1 2">130c</strain>
    </source>
</reference>
<dbReference type="PANTHER" id="PTHR39741">
    <property type="entry name" value="F-BOX DOMAIN CONTAINING PROTEIN, EXPRESSED"/>
    <property type="match status" value="1"/>
</dbReference>
<name>A0A078A1D3_STYLE</name>